<accession>A0ACA9KHJ9</accession>
<evidence type="ECO:0000313" key="1">
    <source>
        <dbReference type="EMBL" id="CAG8473427.1"/>
    </source>
</evidence>
<reference evidence="1" key="1">
    <citation type="submission" date="2021-06" db="EMBL/GenBank/DDBJ databases">
        <authorList>
            <person name="Kallberg Y."/>
            <person name="Tangrot J."/>
            <person name="Rosling A."/>
        </authorList>
    </citation>
    <scope>NUCLEOTIDE SEQUENCE</scope>
    <source>
        <strain evidence="1">IL203A</strain>
    </source>
</reference>
<dbReference type="Proteomes" id="UP000789702">
    <property type="component" value="Unassembled WGS sequence"/>
</dbReference>
<dbReference type="EMBL" id="CAJVPU010001176">
    <property type="protein sequence ID" value="CAG8473427.1"/>
    <property type="molecule type" value="Genomic_DNA"/>
</dbReference>
<sequence length="61" mass="6901">MFQVENDAISTLSLNLQNDIRSMYKSQLYNFPTLVNGGQILKILIFDIFGPVRKNIARSPG</sequence>
<name>A0ACA9KHJ9_9GLOM</name>
<protein>
    <submittedName>
        <fullName evidence="1">9349_t:CDS:1</fullName>
    </submittedName>
</protein>
<proteinExistence type="predicted"/>
<comment type="caution">
    <text evidence="1">The sequence shown here is derived from an EMBL/GenBank/DDBJ whole genome shotgun (WGS) entry which is preliminary data.</text>
</comment>
<keyword evidence="2" id="KW-1185">Reference proteome</keyword>
<gene>
    <name evidence="1" type="ORF">DHETER_LOCUS1819</name>
</gene>
<organism evidence="1 2">
    <name type="scientific">Dentiscutata heterogama</name>
    <dbReference type="NCBI Taxonomy" id="1316150"/>
    <lineage>
        <taxon>Eukaryota</taxon>
        <taxon>Fungi</taxon>
        <taxon>Fungi incertae sedis</taxon>
        <taxon>Mucoromycota</taxon>
        <taxon>Glomeromycotina</taxon>
        <taxon>Glomeromycetes</taxon>
        <taxon>Diversisporales</taxon>
        <taxon>Gigasporaceae</taxon>
        <taxon>Dentiscutata</taxon>
    </lineage>
</organism>
<evidence type="ECO:0000313" key="2">
    <source>
        <dbReference type="Proteomes" id="UP000789702"/>
    </source>
</evidence>